<feature type="transmembrane region" description="Helical" evidence="7">
    <location>
        <begin position="395"/>
        <end position="417"/>
    </location>
</feature>
<feature type="transmembrane region" description="Helical" evidence="7">
    <location>
        <begin position="275"/>
        <end position="295"/>
    </location>
</feature>
<keyword evidence="4 7" id="KW-0812">Transmembrane</keyword>
<evidence type="ECO:0000256" key="4">
    <source>
        <dbReference type="ARBA" id="ARBA00022692"/>
    </source>
</evidence>
<evidence type="ECO:0000256" key="3">
    <source>
        <dbReference type="ARBA" id="ARBA00022475"/>
    </source>
</evidence>
<feature type="transmembrane region" description="Helical" evidence="7">
    <location>
        <begin position="81"/>
        <end position="102"/>
    </location>
</feature>
<keyword evidence="3" id="KW-1003">Cell membrane</keyword>
<evidence type="ECO:0000256" key="5">
    <source>
        <dbReference type="ARBA" id="ARBA00022989"/>
    </source>
</evidence>
<dbReference type="RefSeq" id="WP_191142818.1">
    <property type="nucleotide sequence ID" value="NZ_JACXAH010000041.1"/>
</dbReference>
<sequence>MKPKFSTFILLWLTQGLSSLGSALTNYAFILWFTLVIFPDVGERSQLTFTLTMITLLMVLPYVCISPIAGVWVDRLDRKKIMIVADVILAILTLVMIGYIHFYSSGLAPIFLLLALISLVGAFHSLAFDSSYILIVSEDHLGRANGMMQTMHTLTGVLGPILAATLFIYYGRENGLEMILLIDAMTFLISAFCIVFFKIPSPLMKEIVQEVKSTYWIEIKEGFFYLKQQKQLLGLLLLGFILTFVVSSDFLLPLVVKDQLLQNRTSLGWSYEFSYSFVESMGLLGGAIAGVVMGIWGGPKKYLISSILVTCCFVGFFVVGLGATSLIWLAGPFFSIRLFSEVLFRSIDSIVWQKTVPPAMQGRVFGLKRLFAYIAAPLGTVILGWFASHTSTSQVLIPLGLVLVLITGIIGLGLYFLRVIKV</sequence>
<protein>
    <submittedName>
        <fullName evidence="9">MFS transporter</fullName>
    </submittedName>
</protein>
<feature type="transmembrane region" description="Helical" evidence="7">
    <location>
        <begin position="232"/>
        <end position="255"/>
    </location>
</feature>
<keyword evidence="10" id="KW-1185">Reference proteome</keyword>
<feature type="transmembrane region" description="Helical" evidence="7">
    <location>
        <begin position="370"/>
        <end position="389"/>
    </location>
</feature>
<evidence type="ECO:0000259" key="8">
    <source>
        <dbReference type="PROSITE" id="PS50850"/>
    </source>
</evidence>
<comment type="subcellular location">
    <subcellularLocation>
        <location evidence="1">Cell membrane</location>
        <topology evidence="1">Multi-pass membrane protein</topology>
    </subcellularLocation>
</comment>
<keyword evidence="5 7" id="KW-1133">Transmembrane helix</keyword>
<keyword evidence="2" id="KW-0813">Transport</keyword>
<dbReference type="InterPro" id="IPR011701">
    <property type="entry name" value="MFS"/>
</dbReference>
<dbReference type="Pfam" id="PF07690">
    <property type="entry name" value="MFS_1"/>
    <property type="match status" value="1"/>
</dbReference>
<feature type="transmembrane region" description="Helical" evidence="7">
    <location>
        <begin position="176"/>
        <end position="197"/>
    </location>
</feature>
<dbReference type="InterPro" id="IPR036259">
    <property type="entry name" value="MFS_trans_sf"/>
</dbReference>
<evidence type="ECO:0000313" key="10">
    <source>
        <dbReference type="Proteomes" id="UP000661691"/>
    </source>
</evidence>
<evidence type="ECO:0000256" key="7">
    <source>
        <dbReference type="SAM" id="Phobius"/>
    </source>
</evidence>
<dbReference type="PANTHER" id="PTHR43266">
    <property type="entry name" value="MACROLIDE-EFFLUX PROTEIN"/>
    <property type="match status" value="1"/>
</dbReference>
<feature type="domain" description="Major facilitator superfamily (MFS) profile" evidence="8">
    <location>
        <begin position="1"/>
        <end position="202"/>
    </location>
</feature>
<dbReference type="PANTHER" id="PTHR43266:SF2">
    <property type="entry name" value="MAJOR FACILITATOR SUPERFAMILY (MFS) PROFILE DOMAIN-CONTAINING PROTEIN"/>
    <property type="match status" value="1"/>
</dbReference>
<dbReference type="Gene3D" id="1.20.1250.20">
    <property type="entry name" value="MFS general substrate transporter like domains"/>
    <property type="match status" value="1"/>
</dbReference>
<dbReference type="CDD" id="cd06173">
    <property type="entry name" value="MFS_MefA_like"/>
    <property type="match status" value="1"/>
</dbReference>
<proteinExistence type="predicted"/>
<keyword evidence="6 7" id="KW-0472">Membrane</keyword>
<feature type="transmembrane region" description="Helical" evidence="7">
    <location>
        <begin position="108"/>
        <end position="128"/>
    </location>
</feature>
<dbReference type="EMBL" id="JACXAH010000041">
    <property type="protein sequence ID" value="MBD1373858.1"/>
    <property type="molecule type" value="Genomic_DNA"/>
</dbReference>
<dbReference type="Proteomes" id="UP000661691">
    <property type="component" value="Unassembled WGS sequence"/>
</dbReference>
<dbReference type="GO" id="GO:0022857">
    <property type="term" value="F:transmembrane transporter activity"/>
    <property type="evidence" value="ECO:0007669"/>
    <property type="project" value="InterPro"/>
</dbReference>
<evidence type="ECO:0000256" key="2">
    <source>
        <dbReference type="ARBA" id="ARBA00022448"/>
    </source>
</evidence>
<dbReference type="GO" id="GO:0005886">
    <property type="term" value="C:plasma membrane"/>
    <property type="evidence" value="ECO:0007669"/>
    <property type="project" value="UniProtKB-SubCell"/>
</dbReference>
<evidence type="ECO:0000256" key="6">
    <source>
        <dbReference type="ARBA" id="ARBA00023136"/>
    </source>
</evidence>
<reference evidence="9" key="1">
    <citation type="submission" date="2020-09" db="EMBL/GenBank/DDBJ databases">
        <title>A novel bacterium of genus Hazenella, isolated from South China Sea.</title>
        <authorList>
            <person name="Huang H."/>
            <person name="Mo K."/>
            <person name="Hu Y."/>
        </authorList>
    </citation>
    <scope>NUCLEOTIDE SEQUENCE</scope>
    <source>
        <strain evidence="9">IB182357</strain>
    </source>
</reference>
<dbReference type="SUPFAM" id="SSF103473">
    <property type="entry name" value="MFS general substrate transporter"/>
    <property type="match status" value="1"/>
</dbReference>
<dbReference type="AlphaFoldDB" id="A0A926RV67"/>
<gene>
    <name evidence="9" type="ORF">IC620_16050</name>
</gene>
<comment type="caution">
    <text evidence="9">The sequence shown here is derived from an EMBL/GenBank/DDBJ whole genome shotgun (WGS) entry which is preliminary data.</text>
</comment>
<evidence type="ECO:0000256" key="1">
    <source>
        <dbReference type="ARBA" id="ARBA00004651"/>
    </source>
</evidence>
<feature type="transmembrane region" description="Helical" evidence="7">
    <location>
        <begin position="149"/>
        <end position="170"/>
    </location>
</feature>
<name>A0A926RV67_9BACL</name>
<accession>A0A926RV67</accession>
<dbReference type="PROSITE" id="PS50850">
    <property type="entry name" value="MFS"/>
    <property type="match status" value="1"/>
</dbReference>
<organism evidence="9 10">
    <name type="scientific">Polycladospora coralii</name>
    <dbReference type="NCBI Taxonomy" id="2771432"/>
    <lineage>
        <taxon>Bacteria</taxon>
        <taxon>Bacillati</taxon>
        <taxon>Bacillota</taxon>
        <taxon>Bacilli</taxon>
        <taxon>Bacillales</taxon>
        <taxon>Thermoactinomycetaceae</taxon>
        <taxon>Polycladospora</taxon>
    </lineage>
</organism>
<feature type="transmembrane region" description="Helical" evidence="7">
    <location>
        <begin position="302"/>
        <end position="320"/>
    </location>
</feature>
<dbReference type="InterPro" id="IPR020846">
    <property type="entry name" value="MFS_dom"/>
</dbReference>
<feature type="transmembrane region" description="Helical" evidence="7">
    <location>
        <begin position="47"/>
        <end position="69"/>
    </location>
</feature>
<evidence type="ECO:0000313" key="9">
    <source>
        <dbReference type="EMBL" id="MBD1373858.1"/>
    </source>
</evidence>